<feature type="region of interest" description="Disordered" evidence="1">
    <location>
        <begin position="40"/>
        <end position="96"/>
    </location>
</feature>
<feature type="compositionally biased region" description="Basic and acidic residues" evidence="1">
    <location>
        <begin position="77"/>
        <end position="87"/>
    </location>
</feature>
<keyword evidence="3" id="KW-1185">Reference proteome</keyword>
<proteinExistence type="predicted"/>
<dbReference type="Proteomes" id="UP000053593">
    <property type="component" value="Unassembled WGS sequence"/>
</dbReference>
<evidence type="ECO:0000313" key="2">
    <source>
        <dbReference type="EMBL" id="KIK58503.1"/>
    </source>
</evidence>
<reference evidence="2 3" key="1">
    <citation type="submission" date="2014-04" db="EMBL/GenBank/DDBJ databases">
        <title>Evolutionary Origins and Diversification of the Mycorrhizal Mutualists.</title>
        <authorList>
            <consortium name="DOE Joint Genome Institute"/>
            <consortium name="Mycorrhizal Genomics Consortium"/>
            <person name="Kohler A."/>
            <person name="Kuo A."/>
            <person name="Nagy L.G."/>
            <person name="Floudas D."/>
            <person name="Copeland A."/>
            <person name="Barry K.W."/>
            <person name="Cichocki N."/>
            <person name="Veneault-Fourrey C."/>
            <person name="LaButti K."/>
            <person name="Lindquist E.A."/>
            <person name="Lipzen A."/>
            <person name="Lundell T."/>
            <person name="Morin E."/>
            <person name="Murat C."/>
            <person name="Riley R."/>
            <person name="Ohm R."/>
            <person name="Sun H."/>
            <person name="Tunlid A."/>
            <person name="Henrissat B."/>
            <person name="Grigoriev I.V."/>
            <person name="Hibbett D.S."/>
            <person name="Martin F."/>
        </authorList>
    </citation>
    <scope>NUCLEOTIDE SEQUENCE [LARGE SCALE GENOMIC DNA]</scope>
    <source>
        <strain evidence="2 3">FD-317 M1</strain>
    </source>
</reference>
<protein>
    <submittedName>
        <fullName evidence="2">Uncharacterized protein</fullName>
    </submittedName>
</protein>
<dbReference type="AlphaFoldDB" id="A0A0D0CS93"/>
<feature type="compositionally biased region" description="Acidic residues" evidence="1">
    <location>
        <begin position="50"/>
        <end position="63"/>
    </location>
</feature>
<name>A0A0D0CS93_9AGAR</name>
<gene>
    <name evidence="2" type="ORF">GYMLUDRAFT_245928</name>
</gene>
<dbReference type="HOGENOM" id="CLU_097625_0_0_1"/>
<accession>A0A0D0CS93</accession>
<evidence type="ECO:0000256" key="1">
    <source>
        <dbReference type="SAM" id="MobiDB-lite"/>
    </source>
</evidence>
<sequence>MEFSLNEVDELHDTVQEPLIELTVGAVDWFKDIEATYYSDESDEWKTQDGDELTDSEKEEEESDSKSLLDLQDVSDSDSKYGYKSDSNDLDESSTPCLVDKQNLTHQVPAYPSYFNSSELSLTNDCSVASYPTSFDSKPFTLYPNTVKVVEDLFEWLFHSPKWDDRTSKHIK</sequence>
<organism evidence="2 3">
    <name type="scientific">Collybiopsis luxurians FD-317 M1</name>
    <dbReference type="NCBI Taxonomy" id="944289"/>
    <lineage>
        <taxon>Eukaryota</taxon>
        <taxon>Fungi</taxon>
        <taxon>Dikarya</taxon>
        <taxon>Basidiomycota</taxon>
        <taxon>Agaricomycotina</taxon>
        <taxon>Agaricomycetes</taxon>
        <taxon>Agaricomycetidae</taxon>
        <taxon>Agaricales</taxon>
        <taxon>Marasmiineae</taxon>
        <taxon>Omphalotaceae</taxon>
        <taxon>Collybiopsis</taxon>
        <taxon>Collybiopsis luxurians</taxon>
    </lineage>
</organism>
<feature type="compositionally biased region" description="Low complexity" evidence="1">
    <location>
        <begin position="66"/>
        <end position="76"/>
    </location>
</feature>
<dbReference type="EMBL" id="KN834784">
    <property type="protein sequence ID" value="KIK58503.1"/>
    <property type="molecule type" value="Genomic_DNA"/>
</dbReference>
<evidence type="ECO:0000313" key="3">
    <source>
        <dbReference type="Proteomes" id="UP000053593"/>
    </source>
</evidence>